<gene>
    <name evidence="1" type="ORF">GCM10009827_080400</name>
</gene>
<organism evidence="1 2">
    <name type="scientific">Dactylosporangium maewongense</name>
    <dbReference type="NCBI Taxonomy" id="634393"/>
    <lineage>
        <taxon>Bacteria</taxon>
        <taxon>Bacillati</taxon>
        <taxon>Actinomycetota</taxon>
        <taxon>Actinomycetes</taxon>
        <taxon>Micromonosporales</taxon>
        <taxon>Micromonosporaceae</taxon>
        <taxon>Dactylosporangium</taxon>
    </lineage>
</organism>
<dbReference type="EMBL" id="BAAAQD010000020">
    <property type="protein sequence ID" value="GAA1548034.1"/>
    <property type="molecule type" value="Genomic_DNA"/>
</dbReference>
<reference evidence="2" key="1">
    <citation type="journal article" date="2019" name="Int. J. Syst. Evol. Microbiol.">
        <title>The Global Catalogue of Microorganisms (GCM) 10K type strain sequencing project: providing services to taxonomists for standard genome sequencing and annotation.</title>
        <authorList>
            <consortium name="The Broad Institute Genomics Platform"/>
            <consortium name="The Broad Institute Genome Sequencing Center for Infectious Disease"/>
            <person name="Wu L."/>
            <person name="Ma J."/>
        </authorList>
    </citation>
    <scope>NUCLEOTIDE SEQUENCE [LARGE SCALE GENOMIC DNA]</scope>
    <source>
        <strain evidence="2">JCM 15933</strain>
    </source>
</reference>
<keyword evidence="2" id="KW-1185">Reference proteome</keyword>
<name>A0ABP4MNW2_9ACTN</name>
<comment type="caution">
    <text evidence="1">The sequence shown here is derived from an EMBL/GenBank/DDBJ whole genome shotgun (WGS) entry which is preliminary data.</text>
</comment>
<dbReference type="InterPro" id="IPR046115">
    <property type="entry name" value="DUF6052"/>
</dbReference>
<evidence type="ECO:0000313" key="1">
    <source>
        <dbReference type="EMBL" id="GAA1548034.1"/>
    </source>
</evidence>
<dbReference type="Pfam" id="PF19522">
    <property type="entry name" value="DUF6052"/>
    <property type="match status" value="1"/>
</dbReference>
<dbReference type="Proteomes" id="UP001501470">
    <property type="component" value="Unassembled WGS sequence"/>
</dbReference>
<proteinExistence type="predicted"/>
<sequence>MSGELTGPQEQQLLECYRTLHGLAEVDVPAVRAAVRRAVAELQVALEGQALVFEFYSHQWDEAALPVAA</sequence>
<protein>
    <submittedName>
        <fullName evidence="1">Uncharacterized protein</fullName>
    </submittedName>
</protein>
<accession>A0ABP4MNW2</accession>
<dbReference type="RefSeq" id="WP_344508672.1">
    <property type="nucleotide sequence ID" value="NZ_BAAAQD010000020.1"/>
</dbReference>
<evidence type="ECO:0000313" key="2">
    <source>
        <dbReference type="Proteomes" id="UP001501470"/>
    </source>
</evidence>